<evidence type="ECO:0000313" key="3">
    <source>
        <dbReference type="RefSeq" id="XP_030760055.1"/>
    </source>
</evidence>
<dbReference type="Proteomes" id="UP000504635">
    <property type="component" value="Unplaced"/>
</dbReference>
<dbReference type="AlphaFoldDB" id="A0A6J2YAU8"/>
<organism evidence="2 3">
    <name type="scientific">Sitophilus oryzae</name>
    <name type="common">Rice weevil</name>
    <name type="synonym">Curculio oryzae</name>
    <dbReference type="NCBI Taxonomy" id="7048"/>
    <lineage>
        <taxon>Eukaryota</taxon>
        <taxon>Metazoa</taxon>
        <taxon>Ecdysozoa</taxon>
        <taxon>Arthropoda</taxon>
        <taxon>Hexapoda</taxon>
        <taxon>Insecta</taxon>
        <taxon>Pterygota</taxon>
        <taxon>Neoptera</taxon>
        <taxon>Endopterygota</taxon>
        <taxon>Coleoptera</taxon>
        <taxon>Polyphaga</taxon>
        <taxon>Cucujiformia</taxon>
        <taxon>Curculionidae</taxon>
        <taxon>Dryophthorinae</taxon>
        <taxon>Sitophilus</taxon>
    </lineage>
</organism>
<protein>
    <submittedName>
        <fullName evidence="3">Uncharacterized protein LOC115885319</fullName>
    </submittedName>
</protein>
<feature type="transmembrane region" description="Helical" evidence="1">
    <location>
        <begin position="33"/>
        <end position="51"/>
    </location>
</feature>
<keyword evidence="1" id="KW-0472">Membrane</keyword>
<dbReference type="InParanoid" id="A0A6J2YAU8"/>
<dbReference type="GeneID" id="115885319"/>
<feature type="transmembrane region" description="Helical" evidence="1">
    <location>
        <begin position="63"/>
        <end position="85"/>
    </location>
</feature>
<sequence length="382" mass="44537">MTGLDSVKFVKNMKIYSNNKVKSFEKKLCTCKILFISAFIAKLCGLFPYQWKHKNKKCLYEKSTFWIIYSIFIVIILTVVSIYSFKNIKLDSSNLPEFLNTLSNLLYSTYRILIIIALVQLNAGEDFLNKLVSLDRDHLFCQSSRKISKNIMNKVKIMNISAICGQFLIIWYLGRNSDDRVMIWNILVSCVLQVWPFTNSDLWTAIINYYISNFICFETILKNYLQYQPIHPIQKFDFTNNKGQFLGFLGSYKICSGQHNIPISLMDLDRPELLDYLRTIHEELYQNVHLYFSYGGAQFFFQLILELVLLSASSYSVAIYTVYGTRNLEATVMFLANLGYAIYHSCGLFWVLKDVQTLKNTVSHIKYFNPVFNQSKILLFLI</sequence>
<keyword evidence="1" id="KW-0812">Transmembrane</keyword>
<name>A0A6J2YAU8_SITOR</name>
<dbReference type="KEGG" id="soy:115885319"/>
<keyword evidence="1" id="KW-1133">Transmembrane helix</keyword>
<gene>
    <name evidence="3" type="primary">LOC115885319</name>
</gene>
<feature type="transmembrane region" description="Helical" evidence="1">
    <location>
        <begin position="332"/>
        <end position="352"/>
    </location>
</feature>
<evidence type="ECO:0000313" key="2">
    <source>
        <dbReference type="Proteomes" id="UP000504635"/>
    </source>
</evidence>
<evidence type="ECO:0000256" key="1">
    <source>
        <dbReference type="SAM" id="Phobius"/>
    </source>
</evidence>
<feature type="transmembrane region" description="Helical" evidence="1">
    <location>
        <begin position="202"/>
        <end position="221"/>
    </location>
</feature>
<dbReference type="RefSeq" id="XP_030760055.1">
    <property type="nucleotide sequence ID" value="XM_030904195.1"/>
</dbReference>
<feature type="transmembrane region" description="Helical" evidence="1">
    <location>
        <begin position="105"/>
        <end position="123"/>
    </location>
</feature>
<dbReference type="OrthoDB" id="6748673at2759"/>
<feature type="transmembrane region" description="Helical" evidence="1">
    <location>
        <begin position="299"/>
        <end position="320"/>
    </location>
</feature>
<feature type="transmembrane region" description="Helical" evidence="1">
    <location>
        <begin position="155"/>
        <end position="174"/>
    </location>
</feature>
<reference evidence="3" key="1">
    <citation type="submission" date="2025-08" db="UniProtKB">
        <authorList>
            <consortium name="RefSeq"/>
        </authorList>
    </citation>
    <scope>IDENTIFICATION</scope>
    <source>
        <tissue evidence="3">Gonads</tissue>
    </source>
</reference>
<proteinExistence type="predicted"/>
<keyword evidence="2" id="KW-1185">Reference proteome</keyword>
<accession>A0A6J2YAU8</accession>